<feature type="region of interest" description="Disordered" evidence="1">
    <location>
        <begin position="1"/>
        <end position="20"/>
    </location>
</feature>
<feature type="compositionally biased region" description="Basic and acidic residues" evidence="1">
    <location>
        <begin position="7"/>
        <end position="20"/>
    </location>
</feature>
<dbReference type="AlphaFoldDB" id="A0A7V2WT64"/>
<dbReference type="EMBL" id="DRND01000226">
    <property type="protein sequence ID" value="HFC46798.1"/>
    <property type="molecule type" value="Genomic_DNA"/>
</dbReference>
<organism evidence="2">
    <name type="scientific">Dissulfuribacter thermophilus</name>
    <dbReference type="NCBI Taxonomy" id="1156395"/>
    <lineage>
        <taxon>Bacteria</taxon>
        <taxon>Pseudomonadati</taxon>
        <taxon>Thermodesulfobacteriota</taxon>
        <taxon>Dissulfuribacteria</taxon>
        <taxon>Dissulfuribacterales</taxon>
        <taxon>Dissulfuribacteraceae</taxon>
        <taxon>Dissulfuribacter</taxon>
    </lineage>
</organism>
<gene>
    <name evidence="2" type="ORF">ENJ63_02830</name>
</gene>
<evidence type="ECO:0000313" key="2">
    <source>
        <dbReference type="EMBL" id="HFC46798.1"/>
    </source>
</evidence>
<reference evidence="2" key="1">
    <citation type="journal article" date="2020" name="mSystems">
        <title>Genome- and Community-Level Interaction Insights into Carbon Utilization and Element Cycling Functions of Hydrothermarchaeota in Hydrothermal Sediment.</title>
        <authorList>
            <person name="Zhou Z."/>
            <person name="Liu Y."/>
            <person name="Xu W."/>
            <person name="Pan J."/>
            <person name="Luo Z.H."/>
            <person name="Li M."/>
        </authorList>
    </citation>
    <scope>NUCLEOTIDE SEQUENCE [LARGE SCALE GENOMIC DNA]</scope>
    <source>
        <strain evidence="2">HyVt-503</strain>
    </source>
</reference>
<dbReference type="Proteomes" id="UP000885797">
    <property type="component" value="Unassembled WGS sequence"/>
</dbReference>
<accession>A0A7V2WT64</accession>
<dbReference type="Pfam" id="PF12441">
    <property type="entry name" value="CopG_antitoxin"/>
    <property type="match status" value="1"/>
</dbReference>
<dbReference type="InterPro" id="IPR022148">
    <property type="entry name" value="CopG_antitoxin"/>
</dbReference>
<sequence>MKKKLPRFKDEDQEREFWSSHDSTEYIDWDSAEELILPNLKPSLKTISLRLPEHLLNELKFLANKKDVPYQSLLKMFLAERVQAEIRKLSHNSLKFKEKMAQQ</sequence>
<comment type="caution">
    <text evidence="2">The sequence shown here is derived from an EMBL/GenBank/DDBJ whole genome shotgun (WGS) entry which is preliminary data.</text>
</comment>
<evidence type="ECO:0000256" key="1">
    <source>
        <dbReference type="SAM" id="MobiDB-lite"/>
    </source>
</evidence>
<proteinExistence type="predicted"/>
<name>A0A7V2WT64_9BACT</name>
<protein>
    <recommendedName>
        <fullName evidence="3">Helix-turn-helix protein, CopG family</fullName>
    </recommendedName>
</protein>
<evidence type="ECO:0008006" key="3">
    <source>
        <dbReference type="Google" id="ProtNLM"/>
    </source>
</evidence>